<dbReference type="Proteomes" id="UP001145087">
    <property type="component" value="Unassembled WGS sequence"/>
</dbReference>
<sequence length="227" mass="25931">MGAQNNQPKMTINKLGEYLVASPRRKRSILETLKYPKEDGGQWGHVHSEARNAIKRYFVSGFDKKYITKCIASLKSKSGTKDEKNYHASSILLLETILKSENIDFDAYDYEPYNVKNAYLDIEGVKINVYPDLLVKSTSRGKNYIGALKLHLVKNSEINDEAGRYIATILNRYADGFILTDRKIRTNHNISYDVISDRFIECPGSVKNRWKNIEAECKNIVAIWGSI</sequence>
<organism evidence="1 2">
    <name type="scientific">Draconibacterium aestuarii</name>
    <dbReference type="NCBI Taxonomy" id="2998507"/>
    <lineage>
        <taxon>Bacteria</taxon>
        <taxon>Pseudomonadati</taxon>
        <taxon>Bacteroidota</taxon>
        <taxon>Bacteroidia</taxon>
        <taxon>Marinilabiliales</taxon>
        <taxon>Prolixibacteraceae</taxon>
        <taxon>Draconibacterium</taxon>
    </lineage>
</organism>
<name>A0A9X3FBL7_9BACT</name>
<evidence type="ECO:0000313" key="1">
    <source>
        <dbReference type="EMBL" id="MCY1719573.1"/>
    </source>
</evidence>
<accession>A0A9X3FBL7</accession>
<comment type="caution">
    <text evidence="1">The sequence shown here is derived from an EMBL/GenBank/DDBJ whole genome shotgun (WGS) entry which is preliminary data.</text>
</comment>
<dbReference type="AlphaFoldDB" id="A0A9X3FBL7"/>
<protein>
    <submittedName>
        <fullName evidence="1">Uncharacterized protein</fullName>
    </submittedName>
</protein>
<gene>
    <name evidence="1" type="ORF">OU798_04430</name>
</gene>
<dbReference type="RefSeq" id="WP_343331911.1">
    <property type="nucleotide sequence ID" value="NZ_JAPOHD010000008.1"/>
</dbReference>
<dbReference type="EMBL" id="JAPOHD010000008">
    <property type="protein sequence ID" value="MCY1719573.1"/>
    <property type="molecule type" value="Genomic_DNA"/>
</dbReference>
<reference evidence="1" key="1">
    <citation type="submission" date="2022-11" db="EMBL/GenBank/DDBJ databases">
        <title>Marilongibacter aestuarii gen. nov., sp. nov., isolated from tidal flat sediment.</title>
        <authorList>
            <person name="Jiayan W."/>
        </authorList>
    </citation>
    <scope>NUCLEOTIDE SEQUENCE</scope>
    <source>
        <strain evidence="1">Z1-6</strain>
    </source>
</reference>
<keyword evidence="2" id="KW-1185">Reference proteome</keyword>
<evidence type="ECO:0000313" key="2">
    <source>
        <dbReference type="Proteomes" id="UP001145087"/>
    </source>
</evidence>
<proteinExistence type="predicted"/>